<evidence type="ECO:0000256" key="3">
    <source>
        <dbReference type="ARBA" id="ARBA00022801"/>
    </source>
</evidence>
<keyword evidence="3" id="KW-0378">Hydrolase</keyword>
<evidence type="ECO:0000313" key="5">
    <source>
        <dbReference type="EMBL" id="ART69973.1"/>
    </source>
</evidence>
<evidence type="ECO:0000256" key="4">
    <source>
        <dbReference type="ARBA" id="ARBA00022825"/>
    </source>
</evidence>
<gene>
    <name evidence="5" type="ORF">BTO20_16575</name>
</gene>
<dbReference type="SUPFAM" id="SSF52317">
    <property type="entry name" value="Class I glutamine amidotransferase-like"/>
    <property type="match status" value="1"/>
</dbReference>
<protein>
    <submittedName>
        <fullName evidence="5">Peptidase E</fullName>
    </submittedName>
</protein>
<dbReference type="Pfam" id="PF03575">
    <property type="entry name" value="Peptidase_S51"/>
    <property type="match status" value="1"/>
</dbReference>
<keyword evidence="6" id="KW-1185">Reference proteome</keyword>
<dbReference type="OrthoDB" id="9778515at2"/>
<dbReference type="PANTHER" id="PTHR20842">
    <property type="entry name" value="PROTEASE S51 ALPHA-ASPARTYL DIPEPTIDASE"/>
    <property type="match status" value="1"/>
</dbReference>
<organism evidence="5 6">
    <name type="scientific">Mycobacterium dioxanotrophicus</name>
    <dbReference type="NCBI Taxonomy" id="482462"/>
    <lineage>
        <taxon>Bacteria</taxon>
        <taxon>Bacillati</taxon>
        <taxon>Actinomycetota</taxon>
        <taxon>Actinomycetes</taxon>
        <taxon>Mycobacteriales</taxon>
        <taxon>Mycobacteriaceae</taxon>
        <taxon>Mycobacterium</taxon>
    </lineage>
</organism>
<dbReference type="EMBL" id="CP020809">
    <property type="protein sequence ID" value="ART69973.1"/>
    <property type="molecule type" value="Genomic_DNA"/>
</dbReference>
<name>A0A1Y0C451_9MYCO</name>
<keyword evidence="2" id="KW-0645">Protease</keyword>
<dbReference type="AlphaFoldDB" id="A0A1Y0C451"/>
<dbReference type="RefSeq" id="WP_087077461.1">
    <property type="nucleotide sequence ID" value="NZ_CP020809.1"/>
</dbReference>
<keyword evidence="4" id="KW-0720">Serine protease</keyword>
<dbReference type="Proteomes" id="UP000195331">
    <property type="component" value="Chromosome"/>
</dbReference>
<dbReference type="CDD" id="cd03146">
    <property type="entry name" value="GAT1_Peptidase_E"/>
    <property type="match status" value="1"/>
</dbReference>
<dbReference type="PANTHER" id="PTHR20842:SF0">
    <property type="entry name" value="ALPHA-ASPARTYL DIPEPTIDASE"/>
    <property type="match status" value="1"/>
</dbReference>
<proteinExistence type="inferred from homology"/>
<reference evidence="5 6" key="1">
    <citation type="submission" date="2017-04" db="EMBL/GenBank/DDBJ databases">
        <title>Whole Genome Sequence of 1,4-Dioxane Degrading Bacterium Mycobacterium dioxanotrophicus PH-06.</title>
        <authorList>
            <person name="He Y."/>
        </authorList>
    </citation>
    <scope>NUCLEOTIDE SEQUENCE [LARGE SCALE GENOMIC DNA]</scope>
    <source>
        <strain evidence="5 6">PH-06</strain>
    </source>
</reference>
<evidence type="ECO:0000313" key="6">
    <source>
        <dbReference type="Proteomes" id="UP000195331"/>
    </source>
</evidence>
<evidence type="ECO:0000256" key="2">
    <source>
        <dbReference type="ARBA" id="ARBA00022670"/>
    </source>
</evidence>
<dbReference type="GO" id="GO:0008236">
    <property type="term" value="F:serine-type peptidase activity"/>
    <property type="evidence" value="ECO:0007669"/>
    <property type="project" value="UniProtKB-KW"/>
</dbReference>
<dbReference type="InterPro" id="IPR005320">
    <property type="entry name" value="Peptidase_S51"/>
</dbReference>
<comment type="similarity">
    <text evidence="1">Belongs to the peptidase S51 family.</text>
</comment>
<dbReference type="InterPro" id="IPR029062">
    <property type="entry name" value="Class_I_gatase-like"/>
</dbReference>
<accession>A0A1Y0C451</accession>
<dbReference type="KEGG" id="mdx:BTO20_16575"/>
<dbReference type="GO" id="GO:0006508">
    <property type="term" value="P:proteolysis"/>
    <property type="evidence" value="ECO:0007669"/>
    <property type="project" value="UniProtKB-KW"/>
</dbReference>
<evidence type="ECO:0000256" key="1">
    <source>
        <dbReference type="ARBA" id="ARBA00006534"/>
    </source>
</evidence>
<dbReference type="Gene3D" id="3.40.50.880">
    <property type="match status" value="1"/>
</dbReference>
<sequence length="241" mass="25415">MPADVPTILATSGGIGAGRRTRFAFTALTDFAVELSGVTGRSPRLCLLATAMGDDKAVLHYLTEAAQARGFTPSHVSLFPMPNVEDITEHLLAHDVVWVFGGSVAGLLAMWRLHGVDVALHTAWQAGVVLTGISAGSICWHTGGTTDSFGPQLQPLGNGLGFVPYANGVHYDSEDQRRPLLHKLVGDNVLPAAYATDDGAGLLYRGTELTEAVAENSSAGAYFVDASDRAVTETALDVRRL</sequence>